<dbReference type="Pfam" id="PF07714">
    <property type="entry name" value="PK_Tyr_Ser-Thr"/>
    <property type="match status" value="1"/>
</dbReference>
<dbReference type="FunFam" id="1.10.510.10:FF:000986">
    <property type="entry name" value="Protein tyrosine kinase 2aa"/>
    <property type="match status" value="1"/>
</dbReference>
<reference evidence="2" key="1">
    <citation type="submission" date="2020-06" db="EMBL/GenBank/DDBJ databases">
        <title>Draft genome of Bugula neritina, a colonial animal packing powerful symbionts and potential medicines.</title>
        <authorList>
            <person name="Rayko M."/>
        </authorList>
    </citation>
    <scope>NUCLEOTIDE SEQUENCE [LARGE SCALE GENOMIC DNA]</scope>
    <source>
        <strain evidence="2">Kwan_BN1</strain>
    </source>
</reference>
<comment type="caution">
    <text evidence="2">The sequence shown here is derived from an EMBL/GenBank/DDBJ whole genome shotgun (WGS) entry which is preliminary data.</text>
</comment>
<gene>
    <name evidence="2" type="ORF">EB796_014183</name>
</gene>
<evidence type="ECO:0000259" key="1">
    <source>
        <dbReference type="PROSITE" id="PS50011"/>
    </source>
</evidence>
<dbReference type="EMBL" id="VXIV02002080">
    <property type="protein sequence ID" value="KAF6027517.1"/>
    <property type="molecule type" value="Genomic_DNA"/>
</dbReference>
<dbReference type="InterPro" id="IPR011009">
    <property type="entry name" value="Kinase-like_dom_sf"/>
</dbReference>
<sequence>MIFNCFGKTIIYRSYNTQLDLAARNCLISEKKVVKISDFGMSREEETYEVTQGMRQIPIKWTAPEALNYGKYTSLCDVWSFGILMWEVFSGGKTPYSGMKNQESRDRVDNGYRMPSPEGCPVAVYSLMRDCWEERPERRPRFNMVVKELEDALIGR</sequence>
<accession>A0A7J7JNF3</accession>
<dbReference type="Gene3D" id="1.10.510.10">
    <property type="entry name" value="Transferase(Phosphotransferase) domain 1"/>
    <property type="match status" value="1"/>
</dbReference>
<dbReference type="GO" id="GO:0043235">
    <property type="term" value="C:receptor complex"/>
    <property type="evidence" value="ECO:0007669"/>
    <property type="project" value="TreeGrafter"/>
</dbReference>
<dbReference type="GO" id="GO:0007169">
    <property type="term" value="P:cell surface receptor protein tyrosine kinase signaling pathway"/>
    <property type="evidence" value="ECO:0007669"/>
    <property type="project" value="TreeGrafter"/>
</dbReference>
<name>A0A7J7JNF3_BUGNE</name>
<organism evidence="2 3">
    <name type="scientific">Bugula neritina</name>
    <name type="common">Brown bryozoan</name>
    <name type="synonym">Sertularia neritina</name>
    <dbReference type="NCBI Taxonomy" id="10212"/>
    <lineage>
        <taxon>Eukaryota</taxon>
        <taxon>Metazoa</taxon>
        <taxon>Spiralia</taxon>
        <taxon>Lophotrochozoa</taxon>
        <taxon>Bryozoa</taxon>
        <taxon>Gymnolaemata</taxon>
        <taxon>Cheilostomatida</taxon>
        <taxon>Flustrina</taxon>
        <taxon>Buguloidea</taxon>
        <taxon>Bugulidae</taxon>
        <taxon>Bugula</taxon>
    </lineage>
</organism>
<keyword evidence="3" id="KW-1185">Reference proteome</keyword>
<feature type="domain" description="Protein kinase" evidence="1">
    <location>
        <begin position="1"/>
        <end position="154"/>
    </location>
</feature>
<dbReference type="OrthoDB" id="28230at2759"/>
<proteinExistence type="predicted"/>
<dbReference type="AlphaFoldDB" id="A0A7J7JNF3"/>
<evidence type="ECO:0000313" key="3">
    <source>
        <dbReference type="Proteomes" id="UP000593567"/>
    </source>
</evidence>
<dbReference type="PRINTS" id="PR00109">
    <property type="entry name" value="TYRKINASE"/>
</dbReference>
<dbReference type="GO" id="GO:0005524">
    <property type="term" value="F:ATP binding"/>
    <property type="evidence" value="ECO:0007669"/>
    <property type="project" value="InterPro"/>
</dbReference>
<evidence type="ECO:0000313" key="2">
    <source>
        <dbReference type="EMBL" id="KAF6027517.1"/>
    </source>
</evidence>
<dbReference type="Proteomes" id="UP000593567">
    <property type="component" value="Unassembled WGS sequence"/>
</dbReference>
<dbReference type="InterPro" id="IPR001245">
    <property type="entry name" value="Ser-Thr/Tyr_kinase_cat_dom"/>
</dbReference>
<dbReference type="SUPFAM" id="SSF56112">
    <property type="entry name" value="Protein kinase-like (PK-like)"/>
    <property type="match status" value="1"/>
</dbReference>
<protein>
    <recommendedName>
        <fullName evidence="1">Protein kinase domain-containing protein</fullName>
    </recommendedName>
</protein>
<dbReference type="InterPro" id="IPR000719">
    <property type="entry name" value="Prot_kinase_dom"/>
</dbReference>
<dbReference type="GO" id="GO:0005886">
    <property type="term" value="C:plasma membrane"/>
    <property type="evidence" value="ECO:0007669"/>
    <property type="project" value="TreeGrafter"/>
</dbReference>
<dbReference type="GO" id="GO:0004714">
    <property type="term" value="F:transmembrane receptor protein tyrosine kinase activity"/>
    <property type="evidence" value="ECO:0007669"/>
    <property type="project" value="TreeGrafter"/>
</dbReference>
<dbReference type="PANTHER" id="PTHR24416:SF600">
    <property type="entry name" value="PDGF- AND VEGF-RECEPTOR RELATED, ISOFORM J"/>
    <property type="match status" value="1"/>
</dbReference>
<dbReference type="InterPro" id="IPR050122">
    <property type="entry name" value="RTK"/>
</dbReference>
<dbReference type="PROSITE" id="PS50011">
    <property type="entry name" value="PROTEIN_KINASE_DOM"/>
    <property type="match status" value="1"/>
</dbReference>
<dbReference type="PANTHER" id="PTHR24416">
    <property type="entry name" value="TYROSINE-PROTEIN KINASE RECEPTOR"/>
    <property type="match status" value="1"/>
</dbReference>